<feature type="region of interest" description="Disordered" evidence="1">
    <location>
        <begin position="74"/>
        <end position="127"/>
    </location>
</feature>
<comment type="caution">
    <text evidence="2">The sequence shown here is derived from an EMBL/GenBank/DDBJ whole genome shotgun (WGS) entry which is preliminary data.</text>
</comment>
<sequence>MNKIQAAGTGRALGRVRKDVTEERRIPIEVEAIRLAAKDLAAAQERTADHRSAKADVRRHTCWQRGMGGWEMLPGRSTDRRLQCRERQVATPRADKLTLSRRPGTARIQHSPDAPPQGDDSSCSASVPRATSVFAPRQPRACQQRRMASTATCFSALLFPPTLVSRCRCTQGCPQSSRVTGPHDGQLEKRAGVRAQGSERLQCRPAPCLAPAAHHGALWRARARASTLSCRCGSLAHHGRFTVASAWKARDASIPGVAHAALWSPSGSRWPR</sequence>
<accession>A0A812JZA8</accession>
<keyword evidence="3" id="KW-1185">Reference proteome</keyword>
<gene>
    <name evidence="2" type="ORF">SNAT2548_LOCUS7399</name>
</gene>
<dbReference type="Proteomes" id="UP000604046">
    <property type="component" value="Unassembled WGS sequence"/>
</dbReference>
<evidence type="ECO:0000313" key="3">
    <source>
        <dbReference type="Proteomes" id="UP000604046"/>
    </source>
</evidence>
<proteinExistence type="predicted"/>
<dbReference type="AlphaFoldDB" id="A0A812JZA8"/>
<feature type="compositionally biased region" description="Basic and acidic residues" evidence="1">
    <location>
        <begin position="77"/>
        <end position="98"/>
    </location>
</feature>
<protein>
    <submittedName>
        <fullName evidence="2">Uncharacterized protein</fullName>
    </submittedName>
</protein>
<evidence type="ECO:0000313" key="2">
    <source>
        <dbReference type="EMBL" id="CAE7214017.1"/>
    </source>
</evidence>
<organism evidence="2 3">
    <name type="scientific">Symbiodinium natans</name>
    <dbReference type="NCBI Taxonomy" id="878477"/>
    <lineage>
        <taxon>Eukaryota</taxon>
        <taxon>Sar</taxon>
        <taxon>Alveolata</taxon>
        <taxon>Dinophyceae</taxon>
        <taxon>Suessiales</taxon>
        <taxon>Symbiodiniaceae</taxon>
        <taxon>Symbiodinium</taxon>
    </lineage>
</organism>
<name>A0A812JZA8_9DINO</name>
<dbReference type="EMBL" id="CAJNDS010000513">
    <property type="protein sequence ID" value="CAE7214017.1"/>
    <property type="molecule type" value="Genomic_DNA"/>
</dbReference>
<evidence type="ECO:0000256" key="1">
    <source>
        <dbReference type="SAM" id="MobiDB-lite"/>
    </source>
</evidence>
<reference evidence="2" key="1">
    <citation type="submission" date="2021-02" db="EMBL/GenBank/DDBJ databases">
        <authorList>
            <person name="Dougan E. K."/>
            <person name="Rhodes N."/>
            <person name="Thang M."/>
            <person name="Chan C."/>
        </authorList>
    </citation>
    <scope>NUCLEOTIDE SEQUENCE</scope>
</reference>